<name>M6BHB5_LEPBO</name>
<dbReference type="Proteomes" id="UP000011873">
    <property type="component" value="Unassembled WGS sequence"/>
</dbReference>
<dbReference type="AlphaFoldDB" id="M6BHB5"/>
<proteinExistence type="predicted"/>
<gene>
    <name evidence="1" type="ORF">LEP1GSC016_2203</name>
</gene>
<dbReference type="EMBL" id="ANMU01000170">
    <property type="protein sequence ID" value="EMJ77936.1"/>
    <property type="molecule type" value="Genomic_DNA"/>
</dbReference>
<evidence type="ECO:0000313" key="1">
    <source>
        <dbReference type="EMBL" id="EMJ77936.1"/>
    </source>
</evidence>
<protein>
    <submittedName>
        <fullName evidence="1">Uncharacterized protein</fullName>
    </submittedName>
</protein>
<comment type="caution">
    <text evidence="1">The sequence shown here is derived from an EMBL/GenBank/DDBJ whole genome shotgun (WGS) entry which is preliminary data.</text>
</comment>
<accession>M6BHB5</accession>
<organism evidence="1 2">
    <name type="scientific">Leptospira borgpetersenii serovar Hardjo-bovis str. Sponselee</name>
    <dbReference type="NCBI Taxonomy" id="1303729"/>
    <lineage>
        <taxon>Bacteria</taxon>
        <taxon>Pseudomonadati</taxon>
        <taxon>Spirochaetota</taxon>
        <taxon>Spirochaetia</taxon>
        <taxon>Leptospirales</taxon>
        <taxon>Leptospiraceae</taxon>
        <taxon>Leptospira</taxon>
    </lineage>
</organism>
<reference evidence="1 2" key="1">
    <citation type="submission" date="2013-01" db="EMBL/GenBank/DDBJ databases">
        <authorList>
            <person name="Harkins D.M."/>
            <person name="Durkin A.S."/>
            <person name="Brinkac L.M."/>
            <person name="Haft D.H."/>
            <person name="Selengut J.D."/>
            <person name="Sanka R."/>
            <person name="DePew J."/>
            <person name="Purushe J."/>
            <person name="Galloway R.L."/>
            <person name="Vinetz J.M."/>
            <person name="Sutton G.G."/>
            <person name="Nierman W.C."/>
            <person name="Fouts D.E."/>
        </authorList>
    </citation>
    <scope>NUCLEOTIDE SEQUENCE [LARGE SCALE GENOMIC DNA]</scope>
    <source>
        <strain evidence="1 2">Sponselee CDC</strain>
    </source>
</reference>
<evidence type="ECO:0000313" key="2">
    <source>
        <dbReference type="Proteomes" id="UP000011873"/>
    </source>
</evidence>
<sequence length="42" mass="4854">METNKIIMGGINNTLLEYISHNVLSYHRTPKTYDLKKTAEKS</sequence>
<dbReference type="PATRIC" id="fig|1218567.3.peg.4105"/>